<sequence length="60" mass="6574">MDMKNELVVNDDALMEDEAVNDKDDVAAEGQEKPLRGNATRPSSEILVIIVITMAGCIWV</sequence>
<dbReference type="KEGG" id="pfy:PFICI_01346"/>
<feature type="region of interest" description="Disordered" evidence="1">
    <location>
        <begin position="18"/>
        <end position="39"/>
    </location>
</feature>
<dbReference type="RefSeq" id="XP_007828118.1">
    <property type="nucleotide sequence ID" value="XM_007829927.1"/>
</dbReference>
<dbReference type="HOGENOM" id="CLU_2942533_0_0_1"/>
<dbReference type="Proteomes" id="UP000030651">
    <property type="component" value="Unassembled WGS sequence"/>
</dbReference>
<protein>
    <submittedName>
        <fullName evidence="2">Uncharacterized protein</fullName>
    </submittedName>
</protein>
<dbReference type="GeneID" id="19266359"/>
<dbReference type="AlphaFoldDB" id="W3XN87"/>
<proteinExistence type="predicted"/>
<evidence type="ECO:0000313" key="3">
    <source>
        <dbReference type="Proteomes" id="UP000030651"/>
    </source>
</evidence>
<keyword evidence="3" id="KW-1185">Reference proteome</keyword>
<organism evidence="2 3">
    <name type="scientific">Pestalotiopsis fici (strain W106-1 / CGMCC3.15140)</name>
    <dbReference type="NCBI Taxonomy" id="1229662"/>
    <lineage>
        <taxon>Eukaryota</taxon>
        <taxon>Fungi</taxon>
        <taxon>Dikarya</taxon>
        <taxon>Ascomycota</taxon>
        <taxon>Pezizomycotina</taxon>
        <taxon>Sordariomycetes</taxon>
        <taxon>Xylariomycetidae</taxon>
        <taxon>Amphisphaeriales</taxon>
        <taxon>Sporocadaceae</taxon>
        <taxon>Pestalotiopsis</taxon>
    </lineage>
</organism>
<evidence type="ECO:0000313" key="2">
    <source>
        <dbReference type="EMBL" id="ETS87518.1"/>
    </source>
</evidence>
<feature type="compositionally biased region" description="Basic and acidic residues" evidence="1">
    <location>
        <begin position="20"/>
        <end position="35"/>
    </location>
</feature>
<evidence type="ECO:0000256" key="1">
    <source>
        <dbReference type="SAM" id="MobiDB-lite"/>
    </source>
</evidence>
<reference evidence="3" key="1">
    <citation type="journal article" date="2015" name="BMC Genomics">
        <title>Genomic and transcriptomic analysis of the endophytic fungus Pestalotiopsis fici reveals its lifestyle and high potential for synthesis of natural products.</title>
        <authorList>
            <person name="Wang X."/>
            <person name="Zhang X."/>
            <person name="Liu L."/>
            <person name="Xiang M."/>
            <person name="Wang W."/>
            <person name="Sun X."/>
            <person name="Che Y."/>
            <person name="Guo L."/>
            <person name="Liu G."/>
            <person name="Guo L."/>
            <person name="Wang C."/>
            <person name="Yin W.B."/>
            <person name="Stadler M."/>
            <person name="Zhang X."/>
            <person name="Liu X."/>
        </authorList>
    </citation>
    <scope>NUCLEOTIDE SEQUENCE [LARGE SCALE GENOMIC DNA]</scope>
    <source>
        <strain evidence="3">W106-1 / CGMCC3.15140</strain>
    </source>
</reference>
<name>W3XN87_PESFW</name>
<gene>
    <name evidence="2" type="ORF">PFICI_01346</name>
</gene>
<dbReference type="InParanoid" id="W3XN87"/>
<dbReference type="EMBL" id="KI912109">
    <property type="protein sequence ID" value="ETS87518.1"/>
    <property type="molecule type" value="Genomic_DNA"/>
</dbReference>
<accession>W3XN87</accession>